<protein>
    <submittedName>
        <fullName evidence="4">Ribonuclease Z</fullName>
    </submittedName>
</protein>
<keyword evidence="1" id="KW-0378">Hydrolase</keyword>
<dbReference type="InterPro" id="IPR044094">
    <property type="entry name" value="AtsA-like_MBL-fold"/>
</dbReference>
<dbReference type="InterPro" id="IPR036866">
    <property type="entry name" value="RibonucZ/Hydroxyglut_hydro"/>
</dbReference>
<dbReference type="PANTHER" id="PTHR46018:SF2">
    <property type="entry name" value="ZINC PHOSPHODIESTERASE ELAC PROTEIN 1"/>
    <property type="match status" value="1"/>
</dbReference>
<evidence type="ECO:0000313" key="5">
    <source>
        <dbReference type="Proteomes" id="UP000198284"/>
    </source>
</evidence>
<proteinExistence type="predicted"/>
<keyword evidence="5" id="KW-1185">Reference proteome</keyword>
<accession>A0A239KLV9</accession>
<keyword evidence="2" id="KW-0732">Signal</keyword>
<evidence type="ECO:0000256" key="1">
    <source>
        <dbReference type="ARBA" id="ARBA00022801"/>
    </source>
</evidence>
<reference evidence="4 5" key="1">
    <citation type="submission" date="2017-06" db="EMBL/GenBank/DDBJ databases">
        <authorList>
            <person name="Kim H.J."/>
            <person name="Triplett B.A."/>
        </authorList>
    </citation>
    <scope>NUCLEOTIDE SEQUENCE [LARGE SCALE GENOMIC DNA]</scope>
    <source>
        <strain evidence="4 5">U15</strain>
    </source>
</reference>
<dbReference type="InterPro" id="IPR001279">
    <property type="entry name" value="Metallo-B-lactamas"/>
</dbReference>
<dbReference type="AlphaFoldDB" id="A0A239KLV9"/>
<dbReference type="CDD" id="cd07719">
    <property type="entry name" value="arylsulfatase_AtsA-like_MBL-fold"/>
    <property type="match status" value="1"/>
</dbReference>
<feature type="signal peptide" evidence="2">
    <location>
        <begin position="1"/>
        <end position="19"/>
    </location>
</feature>
<evidence type="ECO:0000259" key="3">
    <source>
        <dbReference type="SMART" id="SM00849"/>
    </source>
</evidence>
<evidence type="ECO:0000313" key="4">
    <source>
        <dbReference type="EMBL" id="SNT18579.1"/>
    </source>
</evidence>
<dbReference type="Pfam" id="PF12706">
    <property type="entry name" value="Lactamase_B_2"/>
    <property type="match status" value="1"/>
</dbReference>
<gene>
    <name evidence="4" type="ORF">SAMN06265795_11651</name>
</gene>
<dbReference type="Proteomes" id="UP000198284">
    <property type="component" value="Unassembled WGS sequence"/>
</dbReference>
<dbReference type="EMBL" id="FZOT01000016">
    <property type="protein sequence ID" value="SNT18579.1"/>
    <property type="molecule type" value="Genomic_DNA"/>
</dbReference>
<dbReference type="RefSeq" id="WP_089400935.1">
    <property type="nucleotide sequence ID" value="NZ_FZOT01000016.1"/>
</dbReference>
<dbReference type="Gene3D" id="3.60.15.10">
    <property type="entry name" value="Ribonuclease Z/Hydroxyacylglutathione hydrolase-like"/>
    <property type="match status" value="1"/>
</dbReference>
<dbReference type="OrthoDB" id="9803916at2"/>
<name>A0A239KLV9_9BURK</name>
<organism evidence="4 5">
    <name type="scientific">Noviherbaspirillum humi</name>
    <dbReference type="NCBI Taxonomy" id="1688639"/>
    <lineage>
        <taxon>Bacteria</taxon>
        <taxon>Pseudomonadati</taxon>
        <taxon>Pseudomonadota</taxon>
        <taxon>Betaproteobacteria</taxon>
        <taxon>Burkholderiales</taxon>
        <taxon>Oxalobacteraceae</taxon>
        <taxon>Noviherbaspirillum</taxon>
    </lineage>
</organism>
<dbReference type="SMART" id="SM00849">
    <property type="entry name" value="Lactamase_B"/>
    <property type="match status" value="1"/>
</dbReference>
<sequence length="312" mass="34200">MMRILRTMAALLLTGALVAAGAQTSAQSQPPAPMRVRLLGTGSPLPQTFRFGPSILVEAGAQKFLFDAGRGPMQRLHTLGIPFADVDKLFLTHLHSDHTIGIPDLYLTGWLRGRRQPLRVWGPAGTRRMMEHLVQAYDYDINIRLDKNPGSQVQVTEFTAGVVYEKDGVTITAFKVDHGPVEPAVGFRIDYQGRSVVLSGDTKYSETLVRQARGVDLLVHEVAAASDQVMKSNPAVRNIVGIHTEPEMAGQVFTETAPRLAVYSHIVLFGVNEAELEQRTRKTYDGPLVVGQDLMTFTIGEQITVATSKPTE</sequence>
<dbReference type="SUPFAM" id="SSF56281">
    <property type="entry name" value="Metallo-hydrolase/oxidoreductase"/>
    <property type="match status" value="1"/>
</dbReference>
<feature type="domain" description="Metallo-beta-lactamase" evidence="3">
    <location>
        <begin position="51"/>
        <end position="243"/>
    </location>
</feature>
<feature type="chain" id="PRO_5012669889" evidence="2">
    <location>
        <begin position="20"/>
        <end position="312"/>
    </location>
</feature>
<evidence type="ECO:0000256" key="2">
    <source>
        <dbReference type="SAM" id="SignalP"/>
    </source>
</evidence>
<dbReference type="PANTHER" id="PTHR46018">
    <property type="entry name" value="ZINC PHOSPHODIESTERASE ELAC PROTEIN 1"/>
    <property type="match status" value="1"/>
</dbReference>
<dbReference type="GO" id="GO:0042781">
    <property type="term" value="F:3'-tRNA processing endoribonuclease activity"/>
    <property type="evidence" value="ECO:0007669"/>
    <property type="project" value="TreeGrafter"/>
</dbReference>